<keyword evidence="8" id="KW-1185">Reference proteome</keyword>
<dbReference type="PANTHER" id="PTHR38480:SF1">
    <property type="entry name" value="SLR0254 PROTEIN"/>
    <property type="match status" value="1"/>
</dbReference>
<dbReference type="AlphaFoldDB" id="A0A8H2K6K4"/>
<feature type="domain" description="RDD" evidence="6">
    <location>
        <begin position="32"/>
        <end position="161"/>
    </location>
</feature>
<feature type="transmembrane region" description="Helical" evidence="5">
    <location>
        <begin position="123"/>
        <end position="148"/>
    </location>
</feature>
<evidence type="ECO:0000259" key="6">
    <source>
        <dbReference type="Pfam" id="PF06271"/>
    </source>
</evidence>
<keyword evidence="2 5" id="KW-0812">Transmembrane</keyword>
<dbReference type="PANTHER" id="PTHR38480">
    <property type="entry name" value="SLR0254 PROTEIN"/>
    <property type="match status" value="1"/>
</dbReference>
<dbReference type="EMBL" id="VFRA01000001">
    <property type="protein sequence ID" value="TQO20788.1"/>
    <property type="molecule type" value="Genomic_DNA"/>
</dbReference>
<sequence length="286" mass="30017">MPSPQLSNTLAYDDEPDELVTGEAVALELHSASFVLRAAGSIIDFLVYGAALVGLLIGSFAFATNAGLDTAIGQALTVSSLVICLVVIPTAVETLSRGKSLGKLAIGARIVRNDGGAIGFRHAFIRALIGVLEIFMTVGGFAAIVGLLNTRAQRLGDLVAGTYSQYERVTKLANPVVQLPGQLSEWASTADVAKMPDVLARRISHFLVAAPGYTAVMRRQHAASLASEASAYVSPLPPVEPEIFLSAVNALRRQRETVALAGEKTRLDTLGPALTSVPRGFPANRG</sequence>
<dbReference type="GO" id="GO:0016020">
    <property type="term" value="C:membrane"/>
    <property type="evidence" value="ECO:0007669"/>
    <property type="project" value="UniProtKB-SubCell"/>
</dbReference>
<dbReference type="Proteomes" id="UP000316560">
    <property type="component" value="Unassembled WGS sequence"/>
</dbReference>
<comment type="caution">
    <text evidence="7">The sequence shown here is derived from an EMBL/GenBank/DDBJ whole genome shotgun (WGS) entry which is preliminary data.</text>
</comment>
<evidence type="ECO:0000256" key="2">
    <source>
        <dbReference type="ARBA" id="ARBA00022692"/>
    </source>
</evidence>
<dbReference type="InterPro" id="IPR010432">
    <property type="entry name" value="RDD"/>
</dbReference>
<organism evidence="7 8">
    <name type="scientific">Rhodoglobus vestalii</name>
    <dbReference type="NCBI Taxonomy" id="193384"/>
    <lineage>
        <taxon>Bacteria</taxon>
        <taxon>Bacillati</taxon>
        <taxon>Actinomycetota</taxon>
        <taxon>Actinomycetes</taxon>
        <taxon>Micrococcales</taxon>
        <taxon>Microbacteriaceae</taxon>
        <taxon>Rhodoglobus</taxon>
    </lineage>
</organism>
<name>A0A8H2K6K4_9MICO</name>
<evidence type="ECO:0000313" key="8">
    <source>
        <dbReference type="Proteomes" id="UP000316560"/>
    </source>
</evidence>
<proteinExistence type="predicted"/>
<feature type="transmembrane region" description="Helical" evidence="5">
    <location>
        <begin position="75"/>
        <end position="92"/>
    </location>
</feature>
<dbReference type="RefSeq" id="WP_141991053.1">
    <property type="nucleotide sequence ID" value="NZ_VFRA01000001.1"/>
</dbReference>
<evidence type="ECO:0000256" key="5">
    <source>
        <dbReference type="SAM" id="Phobius"/>
    </source>
</evidence>
<keyword evidence="4 5" id="KW-0472">Membrane</keyword>
<keyword evidence="3 5" id="KW-1133">Transmembrane helix</keyword>
<evidence type="ECO:0000256" key="4">
    <source>
        <dbReference type="ARBA" id="ARBA00023136"/>
    </source>
</evidence>
<evidence type="ECO:0000313" key="7">
    <source>
        <dbReference type="EMBL" id="TQO20788.1"/>
    </source>
</evidence>
<reference evidence="7 8" key="1">
    <citation type="submission" date="2019-06" db="EMBL/GenBank/DDBJ databases">
        <title>Sequencing the genomes of 1000 actinobacteria strains.</title>
        <authorList>
            <person name="Klenk H.-P."/>
        </authorList>
    </citation>
    <scope>NUCLEOTIDE SEQUENCE [LARGE SCALE GENOMIC DNA]</scope>
    <source>
        <strain evidence="7 8">DSM 21947</strain>
    </source>
</reference>
<gene>
    <name evidence="7" type="ORF">FB472_2440</name>
</gene>
<evidence type="ECO:0000256" key="3">
    <source>
        <dbReference type="ARBA" id="ARBA00022989"/>
    </source>
</evidence>
<accession>A0A8H2K6K4</accession>
<comment type="subcellular location">
    <subcellularLocation>
        <location evidence="1">Membrane</location>
        <topology evidence="1">Multi-pass membrane protein</topology>
    </subcellularLocation>
</comment>
<dbReference type="OrthoDB" id="9787732at2"/>
<feature type="transmembrane region" description="Helical" evidence="5">
    <location>
        <begin position="45"/>
        <end position="63"/>
    </location>
</feature>
<protein>
    <submittedName>
        <fullName evidence="7">Putative RDD family membrane protein YckC</fullName>
    </submittedName>
</protein>
<evidence type="ECO:0000256" key="1">
    <source>
        <dbReference type="ARBA" id="ARBA00004141"/>
    </source>
</evidence>
<dbReference type="Pfam" id="PF06271">
    <property type="entry name" value="RDD"/>
    <property type="match status" value="1"/>
</dbReference>